<evidence type="ECO:0000259" key="9">
    <source>
        <dbReference type="PROSITE" id="PS50026"/>
    </source>
</evidence>
<keyword evidence="2 7" id="KW-0245">EGF-like domain</keyword>
<feature type="domain" description="EGF-like" evidence="9">
    <location>
        <begin position="376"/>
        <end position="414"/>
    </location>
</feature>
<proteinExistence type="inferred from homology"/>
<evidence type="ECO:0000256" key="8">
    <source>
        <dbReference type="SAM" id="SignalP"/>
    </source>
</evidence>
<dbReference type="InterPro" id="IPR001304">
    <property type="entry name" value="C-type_lectin-like"/>
</dbReference>
<keyword evidence="3 8" id="KW-0732">Signal</keyword>
<evidence type="ECO:0000256" key="4">
    <source>
        <dbReference type="ARBA" id="ARBA00022737"/>
    </source>
</evidence>
<feature type="signal peptide" evidence="8">
    <location>
        <begin position="1"/>
        <end position="19"/>
    </location>
</feature>
<dbReference type="Gene3D" id="2.10.25.10">
    <property type="entry name" value="Laminin"/>
    <property type="match status" value="5"/>
</dbReference>
<dbReference type="PANTHER" id="PTHR12916">
    <property type="entry name" value="CYTOCHROME C OXIDASE POLYPEPTIDE VIC-2"/>
    <property type="match status" value="1"/>
</dbReference>
<dbReference type="PROSITE" id="PS00022">
    <property type="entry name" value="EGF_1"/>
    <property type="match status" value="5"/>
</dbReference>
<dbReference type="InterPro" id="IPR000152">
    <property type="entry name" value="EGF-type_Asp/Asn_hydroxyl_site"/>
</dbReference>
<evidence type="ECO:0000313" key="12">
    <source>
        <dbReference type="Proteomes" id="UP000838412"/>
    </source>
</evidence>
<dbReference type="FunFam" id="2.10.25.10:FF:000471">
    <property type="entry name" value="Protein lin-12"/>
    <property type="match status" value="1"/>
</dbReference>
<feature type="disulfide bond" evidence="7">
    <location>
        <begin position="385"/>
        <end position="402"/>
    </location>
</feature>
<dbReference type="FunFam" id="2.10.25.10:FF:000754">
    <property type="entry name" value="Predicted protein"/>
    <property type="match status" value="1"/>
</dbReference>
<feature type="disulfide bond" evidence="7">
    <location>
        <begin position="404"/>
        <end position="413"/>
    </location>
</feature>
<dbReference type="OrthoDB" id="283575at2759"/>
<dbReference type="PRINTS" id="PR00010">
    <property type="entry name" value="EGFBLOOD"/>
</dbReference>
<evidence type="ECO:0000256" key="7">
    <source>
        <dbReference type="PROSITE-ProRule" id="PRU00076"/>
    </source>
</evidence>
<feature type="domain" description="EGF-like" evidence="9">
    <location>
        <begin position="185"/>
        <end position="221"/>
    </location>
</feature>
<accession>A0A8J9ZRQ6</accession>
<dbReference type="EMBL" id="OV696688">
    <property type="protein sequence ID" value="CAH1258924.1"/>
    <property type="molecule type" value="Genomic_DNA"/>
</dbReference>
<dbReference type="InterPro" id="IPR016187">
    <property type="entry name" value="CTDL_fold"/>
</dbReference>
<dbReference type="GO" id="GO:0005112">
    <property type="term" value="F:Notch binding"/>
    <property type="evidence" value="ECO:0007669"/>
    <property type="project" value="TreeGrafter"/>
</dbReference>
<keyword evidence="4" id="KW-0677">Repeat</keyword>
<dbReference type="InterPro" id="IPR018097">
    <property type="entry name" value="EGF_Ca-bd_CS"/>
</dbReference>
<evidence type="ECO:0000256" key="2">
    <source>
        <dbReference type="ARBA" id="ARBA00022536"/>
    </source>
</evidence>
<dbReference type="Proteomes" id="UP000838412">
    <property type="component" value="Chromosome 3"/>
</dbReference>
<gene>
    <name evidence="11" type="primary">NOTCH2</name>
    <name evidence="11" type="ORF">BLAG_LOCUS16338</name>
</gene>
<keyword evidence="6" id="KW-0325">Glycoprotein</keyword>
<dbReference type="PROSITE" id="PS01186">
    <property type="entry name" value="EGF_2"/>
    <property type="match status" value="5"/>
</dbReference>
<dbReference type="CDD" id="cd00037">
    <property type="entry name" value="CLECT"/>
    <property type="match status" value="1"/>
</dbReference>
<dbReference type="SUPFAM" id="SSF57184">
    <property type="entry name" value="Growth factor receptor domain"/>
    <property type="match status" value="1"/>
</dbReference>
<feature type="disulfide bond" evidence="7">
    <location>
        <begin position="249"/>
        <end position="258"/>
    </location>
</feature>
<keyword evidence="12" id="KW-1185">Reference proteome</keyword>
<feature type="domain" description="EGF-like" evidence="9">
    <location>
        <begin position="416"/>
        <end position="452"/>
    </location>
</feature>
<dbReference type="GO" id="GO:0007219">
    <property type="term" value="P:Notch signaling pathway"/>
    <property type="evidence" value="ECO:0007669"/>
    <property type="project" value="TreeGrafter"/>
</dbReference>
<dbReference type="SMART" id="SM00179">
    <property type="entry name" value="EGF_CA"/>
    <property type="match status" value="4"/>
</dbReference>
<dbReference type="SMART" id="SM00034">
    <property type="entry name" value="CLECT"/>
    <property type="match status" value="1"/>
</dbReference>
<reference evidence="11" key="1">
    <citation type="submission" date="2022-01" db="EMBL/GenBank/DDBJ databases">
        <authorList>
            <person name="Braso-Vives M."/>
        </authorList>
    </citation>
    <scope>NUCLEOTIDE SEQUENCE</scope>
</reference>
<dbReference type="PROSITE" id="PS51257">
    <property type="entry name" value="PROKAR_LIPOPROTEIN"/>
    <property type="match status" value="1"/>
</dbReference>
<dbReference type="SUPFAM" id="SSF57196">
    <property type="entry name" value="EGF/Laminin"/>
    <property type="match status" value="2"/>
</dbReference>
<dbReference type="Gene3D" id="3.10.100.10">
    <property type="entry name" value="Mannose-Binding Protein A, subunit A"/>
    <property type="match status" value="1"/>
</dbReference>
<dbReference type="SUPFAM" id="SSF56436">
    <property type="entry name" value="C-type lectin-like"/>
    <property type="match status" value="1"/>
</dbReference>
<dbReference type="PROSITE" id="PS50026">
    <property type="entry name" value="EGF_3"/>
    <property type="match status" value="5"/>
</dbReference>
<evidence type="ECO:0000313" key="11">
    <source>
        <dbReference type="EMBL" id="CAH1258924.1"/>
    </source>
</evidence>
<dbReference type="AlphaFoldDB" id="A0A8J9ZRQ6"/>
<feature type="disulfide bond" evidence="7">
    <location>
        <begin position="211"/>
        <end position="220"/>
    </location>
</feature>
<dbReference type="InterPro" id="IPR016186">
    <property type="entry name" value="C-type_lectin-like/link_sf"/>
</dbReference>
<dbReference type="InterPro" id="IPR000742">
    <property type="entry name" value="EGF"/>
</dbReference>
<feature type="chain" id="PRO_5035433790" evidence="8">
    <location>
        <begin position="20"/>
        <end position="516"/>
    </location>
</feature>
<comment type="caution">
    <text evidence="7">Lacks conserved residue(s) required for the propagation of feature annotation.</text>
</comment>
<dbReference type="InterPro" id="IPR049883">
    <property type="entry name" value="NOTCH1_EGF-like"/>
</dbReference>
<comment type="similarity">
    <text evidence="1">Belongs to the NOTCH family.</text>
</comment>
<keyword evidence="5 7" id="KW-1015">Disulfide bond</keyword>
<feature type="domain" description="EGF-like" evidence="9">
    <location>
        <begin position="223"/>
        <end position="259"/>
    </location>
</feature>
<evidence type="ECO:0000256" key="5">
    <source>
        <dbReference type="ARBA" id="ARBA00023157"/>
    </source>
</evidence>
<protein>
    <submittedName>
        <fullName evidence="11">NOTCH2 protein</fullName>
    </submittedName>
</protein>
<dbReference type="PROSITE" id="PS01187">
    <property type="entry name" value="EGF_CA"/>
    <property type="match status" value="2"/>
</dbReference>
<feature type="disulfide bond" evidence="7">
    <location>
        <begin position="442"/>
        <end position="451"/>
    </location>
</feature>
<evidence type="ECO:0000256" key="3">
    <source>
        <dbReference type="ARBA" id="ARBA00022729"/>
    </source>
</evidence>
<feature type="domain" description="EGF-like" evidence="9">
    <location>
        <begin position="147"/>
        <end position="183"/>
    </location>
</feature>
<name>A0A8J9ZRQ6_BRALA</name>
<dbReference type="CDD" id="cd00054">
    <property type="entry name" value="EGF_CA"/>
    <property type="match status" value="4"/>
</dbReference>
<dbReference type="InterPro" id="IPR009030">
    <property type="entry name" value="Growth_fac_rcpt_cys_sf"/>
</dbReference>
<dbReference type="Pfam" id="PF07645">
    <property type="entry name" value="EGF_CA"/>
    <property type="match status" value="1"/>
</dbReference>
<evidence type="ECO:0000256" key="6">
    <source>
        <dbReference type="ARBA" id="ARBA00023180"/>
    </source>
</evidence>
<evidence type="ECO:0000256" key="1">
    <source>
        <dbReference type="ARBA" id="ARBA00005847"/>
    </source>
</evidence>
<dbReference type="GO" id="GO:0005509">
    <property type="term" value="F:calcium ion binding"/>
    <property type="evidence" value="ECO:0007669"/>
    <property type="project" value="InterPro"/>
</dbReference>
<sequence>MRCALLLGVLAVSLVACEGEEFYLTSLQGWAYYKVRASGTMTSSNIKSTCEAAGYVMPCTHEPTCQYMPSTCTDTGLIGINCGVIPMDEISRVLCEHFPTRCPAMEGIFTCFTTKRGEAIGVQPITSPGTWLDGADYSNQFALCAKEIDECASDPCHHGGTCVDGVNSYTCQCVPGFIGDDCQNEIDECASDPCHHGGTCVDGVNSYTCQCVPGFIGDDCQNDIDECLEGACLNGATCLNTPGSYSCTCRDGWTGRNCETVLNSDKCFQLSVEPKTHLAAEGQCATMGGSLAGVKTVAEQELLANEIRLGTDVSHWIGLKNGPEQFLYTDFSTMSPQLRWMPGKPENLCALLDKNGNYDLNADFCTEQYNYVCESDVVICKQNVCLNGGNCTSCFNESYAYCDCAPGFVGDRCEINIDECASDPCQYGGTCVDGVNSYTCQCVPGFIGDDCENDVDFCINNPCPPNWGCDDFGHYFICNGYGRADPGPYRCESFSCPHGWSCQDVGQLSFMCGARV</sequence>
<dbReference type="InterPro" id="IPR001881">
    <property type="entry name" value="EGF-like_Ca-bd_dom"/>
</dbReference>
<dbReference type="SMART" id="SM00181">
    <property type="entry name" value="EGF"/>
    <property type="match status" value="5"/>
</dbReference>
<dbReference type="PROSITE" id="PS50041">
    <property type="entry name" value="C_TYPE_LECTIN_2"/>
    <property type="match status" value="1"/>
</dbReference>
<feature type="domain" description="C-type lectin" evidence="10">
    <location>
        <begin position="263"/>
        <end position="374"/>
    </location>
</feature>
<feature type="disulfide bond" evidence="7">
    <location>
        <begin position="173"/>
        <end position="182"/>
    </location>
</feature>
<dbReference type="PROSITE" id="PS00010">
    <property type="entry name" value="ASX_HYDROXYL"/>
    <property type="match status" value="4"/>
</dbReference>
<dbReference type="FunFam" id="2.10.25.10:FF:000122">
    <property type="entry name" value="Protein crumbs homolog 2"/>
    <property type="match status" value="2"/>
</dbReference>
<dbReference type="PANTHER" id="PTHR12916:SF9">
    <property type="entry name" value="NEUROGENIC LOCUS NOTCH HOMOLOG PROTEIN 1-RELATED"/>
    <property type="match status" value="1"/>
</dbReference>
<dbReference type="Pfam" id="PF00008">
    <property type="entry name" value="EGF"/>
    <property type="match status" value="3"/>
</dbReference>
<evidence type="ECO:0000259" key="10">
    <source>
        <dbReference type="PROSITE" id="PS50041"/>
    </source>
</evidence>
<organism evidence="11 12">
    <name type="scientific">Branchiostoma lanceolatum</name>
    <name type="common">Common lancelet</name>
    <name type="synonym">Amphioxus lanceolatum</name>
    <dbReference type="NCBI Taxonomy" id="7740"/>
    <lineage>
        <taxon>Eukaryota</taxon>
        <taxon>Metazoa</taxon>
        <taxon>Chordata</taxon>
        <taxon>Cephalochordata</taxon>
        <taxon>Leptocardii</taxon>
        <taxon>Amphioxiformes</taxon>
        <taxon>Branchiostomatidae</taxon>
        <taxon>Branchiostoma</taxon>
    </lineage>
</organism>